<dbReference type="STRING" id="429701.A0A2G9HSV1"/>
<dbReference type="EMBL" id="NKXS01001085">
    <property type="protein sequence ID" value="PIN20608.1"/>
    <property type="molecule type" value="Genomic_DNA"/>
</dbReference>
<dbReference type="Proteomes" id="UP000231279">
    <property type="component" value="Unassembled WGS sequence"/>
</dbReference>
<dbReference type="PANTHER" id="PTHR43586">
    <property type="entry name" value="CYSTEINE DESULFURASE"/>
    <property type="match status" value="1"/>
</dbReference>
<feature type="domain" description="Aminotransferase class V" evidence="2">
    <location>
        <begin position="101"/>
        <end position="357"/>
    </location>
</feature>
<dbReference type="Pfam" id="PF00266">
    <property type="entry name" value="Aminotran_5"/>
    <property type="match status" value="1"/>
</dbReference>
<dbReference type="SUPFAM" id="SSF53383">
    <property type="entry name" value="PLP-dependent transferases"/>
    <property type="match status" value="1"/>
</dbReference>
<sequence>MEFEHLPHYLLGENLKTHNLLTNIASSLGGGGGGGFTGDDEDDIYDSGSHGIKSFDHFLDQNGTLPRSNDPTEKKLRWLRSQIIGGTAEFNTPFGRRLLTYADHTASGRSLHYIENFIKHNLLPFYGNSHTSDSYVGYRTTKMVHEAANYVKKCLGGGEDDPIMFCGSGSTAAIKRLQEVMGLAIPSILRERMLKCLSNEERWVVLVGPYEHHSNILSWRESLAEVVEIRLDHHGLIDMEELREKLEFYKAKNRPILGSFSACSNVTGICTNTRANARLLHRFGGFVCFDFAASGPYKKIDMKSGQIDGYDAIFLSVHKFLGGPASPGIVLMNKALYRLGSSPPSTCGGGTVNFVNGYDNKVVSRSFILVEIGRPISLCIRCFGNSASSCRCSFLVIFLKRGWDDQQKKGLDLWRETQNKRGKPLHGPFVAKLLNDLFGIQARGGCACAGPYGHMLLNVNEPHSLTFRSVIQKGYAGIKPGWTRVSFPYYMSEEEFEFILTAIEFIAIYGQRFLPWYHFSWRTGSWTFKKDVLRDNYNNVLSGIIKTLNMECNENQENKKVDMSSKYTNYLETAKQIASLLPKFPPQRKIPEEIDIDLVPFVV</sequence>
<dbReference type="InterPro" id="IPR000192">
    <property type="entry name" value="Aminotrans_V_dom"/>
</dbReference>
<dbReference type="EC" id="2.8.1.7" evidence="3"/>
<protein>
    <submittedName>
        <fullName evidence="3">Cysteine desulfurase</fullName>
        <ecNumber evidence="3">2.8.1.7</ecNumber>
    </submittedName>
</protein>
<dbReference type="Gene3D" id="3.40.640.10">
    <property type="entry name" value="Type I PLP-dependent aspartate aminotransferase-like (Major domain)"/>
    <property type="match status" value="1"/>
</dbReference>
<evidence type="ECO:0000259" key="2">
    <source>
        <dbReference type="Pfam" id="PF00266"/>
    </source>
</evidence>
<comment type="caution">
    <text evidence="3">The sequence shown here is derived from an EMBL/GenBank/DDBJ whole genome shotgun (WGS) entry which is preliminary data.</text>
</comment>
<name>A0A2G9HSV1_9LAMI</name>
<dbReference type="InterPro" id="IPR015421">
    <property type="entry name" value="PyrdxlP-dep_Trfase_major"/>
</dbReference>
<dbReference type="PANTHER" id="PTHR43586:SF8">
    <property type="entry name" value="CYSTEINE DESULFURASE 1, CHLOROPLASTIC"/>
    <property type="match status" value="1"/>
</dbReference>
<organism evidence="3 4">
    <name type="scientific">Handroanthus impetiginosus</name>
    <dbReference type="NCBI Taxonomy" id="429701"/>
    <lineage>
        <taxon>Eukaryota</taxon>
        <taxon>Viridiplantae</taxon>
        <taxon>Streptophyta</taxon>
        <taxon>Embryophyta</taxon>
        <taxon>Tracheophyta</taxon>
        <taxon>Spermatophyta</taxon>
        <taxon>Magnoliopsida</taxon>
        <taxon>eudicotyledons</taxon>
        <taxon>Gunneridae</taxon>
        <taxon>Pentapetalae</taxon>
        <taxon>asterids</taxon>
        <taxon>lamiids</taxon>
        <taxon>Lamiales</taxon>
        <taxon>Bignoniaceae</taxon>
        <taxon>Crescentiina</taxon>
        <taxon>Tabebuia alliance</taxon>
        <taxon>Handroanthus</taxon>
    </lineage>
</organism>
<keyword evidence="4" id="KW-1185">Reference proteome</keyword>
<dbReference type="GO" id="GO:0031071">
    <property type="term" value="F:cysteine desulfurase activity"/>
    <property type="evidence" value="ECO:0007669"/>
    <property type="project" value="UniProtKB-EC"/>
</dbReference>
<keyword evidence="3" id="KW-0808">Transferase</keyword>
<dbReference type="InterPro" id="IPR015424">
    <property type="entry name" value="PyrdxlP-dep_Trfase"/>
</dbReference>
<dbReference type="InterPro" id="IPR015422">
    <property type="entry name" value="PyrdxlP-dep_Trfase_small"/>
</dbReference>
<keyword evidence="1" id="KW-0663">Pyridoxal phosphate</keyword>
<dbReference type="Gene3D" id="3.90.1150.10">
    <property type="entry name" value="Aspartate Aminotransferase, domain 1"/>
    <property type="match status" value="1"/>
</dbReference>
<evidence type="ECO:0000256" key="1">
    <source>
        <dbReference type="ARBA" id="ARBA00022898"/>
    </source>
</evidence>
<dbReference type="AlphaFoldDB" id="A0A2G9HSV1"/>
<gene>
    <name evidence="3" type="ORF">CDL12_06709</name>
</gene>
<accession>A0A2G9HSV1</accession>
<evidence type="ECO:0000313" key="4">
    <source>
        <dbReference type="Proteomes" id="UP000231279"/>
    </source>
</evidence>
<evidence type="ECO:0000313" key="3">
    <source>
        <dbReference type="EMBL" id="PIN20608.1"/>
    </source>
</evidence>
<proteinExistence type="predicted"/>
<reference evidence="4" key="1">
    <citation type="journal article" date="2018" name="Gigascience">
        <title>Genome assembly of the Pink Ipe (Handroanthus impetiginosus, Bignoniaceae), a highly valued, ecologically keystone Neotropical timber forest tree.</title>
        <authorList>
            <person name="Silva-Junior O.B."/>
            <person name="Grattapaglia D."/>
            <person name="Novaes E."/>
            <person name="Collevatti R.G."/>
        </authorList>
    </citation>
    <scope>NUCLEOTIDE SEQUENCE [LARGE SCALE GENOMIC DNA]</scope>
    <source>
        <strain evidence="4">cv. UFG-1</strain>
    </source>
</reference>
<dbReference type="OrthoDB" id="420046at2759"/>